<evidence type="ECO:0000313" key="1">
    <source>
        <dbReference type="EMBL" id="KIJ38204.1"/>
    </source>
</evidence>
<name>A0A0C9UTJ9_SPHS4</name>
<dbReference type="Proteomes" id="UP000054279">
    <property type="component" value="Unassembled WGS sequence"/>
</dbReference>
<proteinExistence type="predicted"/>
<reference evidence="1 2" key="1">
    <citation type="submission" date="2014-06" db="EMBL/GenBank/DDBJ databases">
        <title>Evolutionary Origins and Diversification of the Mycorrhizal Mutualists.</title>
        <authorList>
            <consortium name="DOE Joint Genome Institute"/>
            <consortium name="Mycorrhizal Genomics Consortium"/>
            <person name="Kohler A."/>
            <person name="Kuo A."/>
            <person name="Nagy L.G."/>
            <person name="Floudas D."/>
            <person name="Copeland A."/>
            <person name="Barry K.W."/>
            <person name="Cichocki N."/>
            <person name="Veneault-Fourrey C."/>
            <person name="LaButti K."/>
            <person name="Lindquist E.A."/>
            <person name="Lipzen A."/>
            <person name="Lundell T."/>
            <person name="Morin E."/>
            <person name="Murat C."/>
            <person name="Riley R."/>
            <person name="Ohm R."/>
            <person name="Sun H."/>
            <person name="Tunlid A."/>
            <person name="Henrissat B."/>
            <person name="Grigoriev I.V."/>
            <person name="Hibbett D.S."/>
            <person name="Martin F."/>
        </authorList>
    </citation>
    <scope>NUCLEOTIDE SEQUENCE [LARGE SCALE GENOMIC DNA]</scope>
    <source>
        <strain evidence="1 2">SS14</strain>
    </source>
</reference>
<protein>
    <submittedName>
        <fullName evidence="1">Uncharacterized protein</fullName>
    </submittedName>
</protein>
<keyword evidence="2" id="KW-1185">Reference proteome</keyword>
<dbReference type="AlphaFoldDB" id="A0A0C9UTJ9"/>
<accession>A0A0C9UTJ9</accession>
<evidence type="ECO:0000313" key="2">
    <source>
        <dbReference type="Proteomes" id="UP000054279"/>
    </source>
</evidence>
<dbReference type="HOGENOM" id="CLU_152113_1_0_1"/>
<organism evidence="1 2">
    <name type="scientific">Sphaerobolus stellatus (strain SS14)</name>
    <dbReference type="NCBI Taxonomy" id="990650"/>
    <lineage>
        <taxon>Eukaryota</taxon>
        <taxon>Fungi</taxon>
        <taxon>Dikarya</taxon>
        <taxon>Basidiomycota</taxon>
        <taxon>Agaricomycotina</taxon>
        <taxon>Agaricomycetes</taxon>
        <taxon>Phallomycetidae</taxon>
        <taxon>Geastrales</taxon>
        <taxon>Sphaerobolaceae</taxon>
        <taxon>Sphaerobolus</taxon>
    </lineage>
</organism>
<sequence length="126" mass="14363">MESDQFTRKVAAMVPFKRLGTFVKGYEFNDEKIGSAFEFDGLAQPHRVESLVDTILRTALDDDGYEALAVGNRVDHDDGRSVFILVLDDDYDLEKLKERPLPKLLHWSVERIMLVLDGPHVYKPIG</sequence>
<gene>
    <name evidence="1" type="ORF">M422DRAFT_259108</name>
</gene>
<dbReference type="EMBL" id="KN837162">
    <property type="protein sequence ID" value="KIJ38204.1"/>
    <property type="molecule type" value="Genomic_DNA"/>
</dbReference>